<keyword evidence="7" id="KW-1185">Reference proteome</keyword>
<dbReference type="GO" id="GO:0035091">
    <property type="term" value="F:phosphatidylinositol binding"/>
    <property type="evidence" value="ECO:0007669"/>
    <property type="project" value="TreeGrafter"/>
</dbReference>
<evidence type="ECO:0000313" key="6">
    <source>
        <dbReference type="EMBL" id="CBN78436.1"/>
    </source>
</evidence>
<dbReference type="InterPro" id="IPR013083">
    <property type="entry name" value="Znf_RING/FYVE/PHD"/>
</dbReference>
<dbReference type="PANTHER" id="PTHR46280">
    <property type="entry name" value="PLECKSTRIN HOMOLOGY DOMAIN-CONTAINING FAMILY F MEMBER 2-RELATED"/>
    <property type="match status" value="1"/>
</dbReference>
<evidence type="ECO:0000256" key="4">
    <source>
        <dbReference type="PROSITE-ProRule" id="PRU00091"/>
    </source>
</evidence>
<accession>D8LDM9</accession>
<evidence type="ECO:0000259" key="5">
    <source>
        <dbReference type="PROSITE" id="PS50178"/>
    </source>
</evidence>
<dbReference type="InterPro" id="IPR000306">
    <property type="entry name" value="Znf_FYVE"/>
</dbReference>
<keyword evidence="1" id="KW-0479">Metal-binding</keyword>
<evidence type="ECO:0000256" key="3">
    <source>
        <dbReference type="ARBA" id="ARBA00022833"/>
    </source>
</evidence>
<dbReference type="InParanoid" id="D8LDM9"/>
<feature type="domain" description="FYVE-type" evidence="5">
    <location>
        <begin position="52"/>
        <end position="120"/>
    </location>
</feature>
<dbReference type="GO" id="GO:0007032">
    <property type="term" value="P:endosome organization"/>
    <property type="evidence" value="ECO:0007669"/>
    <property type="project" value="TreeGrafter"/>
</dbReference>
<dbReference type="Pfam" id="PF01363">
    <property type="entry name" value="FYVE"/>
    <property type="match status" value="1"/>
</dbReference>
<dbReference type="AlphaFoldDB" id="D8LDM9"/>
<evidence type="ECO:0000256" key="1">
    <source>
        <dbReference type="ARBA" id="ARBA00022723"/>
    </source>
</evidence>
<gene>
    <name evidence="6" type="ORF">Esi_0121_0014</name>
</gene>
<dbReference type="EMBL" id="FN647885">
    <property type="protein sequence ID" value="CBN78436.1"/>
    <property type="molecule type" value="Genomic_DNA"/>
</dbReference>
<protein>
    <recommendedName>
        <fullName evidence="5">FYVE-type domain-containing protein</fullName>
    </recommendedName>
</protein>
<dbReference type="GO" id="GO:0008270">
    <property type="term" value="F:zinc ion binding"/>
    <property type="evidence" value="ECO:0007669"/>
    <property type="project" value="UniProtKB-KW"/>
</dbReference>
<name>D8LDM9_ECTSI</name>
<sequence length="232" mass="26419">MHQTPEGKFSVSVWRKNKQDAEPVEVSVGVYDTAYEGQRAAESFSPPLWQEPGKDSRCAVCDSTFGYVLKRRHHCRNCGRLVCSACAERFWPRSMLPPTYNVDTSEKKVRVCSSCYGAGEDFRKACLSGSEEGAMAAFSTGCVNLRVPYTIYHNELPVHCAASGGNLNILAWLVDDRCCPLFLDREKKRSHATWVERTERVCIDARKKWKLLKRWGHECMNGHLYQVGWNFL</sequence>
<dbReference type="Gene3D" id="3.30.40.10">
    <property type="entry name" value="Zinc/RING finger domain, C3HC4 (zinc finger)"/>
    <property type="match status" value="1"/>
</dbReference>
<evidence type="ECO:0000256" key="2">
    <source>
        <dbReference type="ARBA" id="ARBA00022771"/>
    </source>
</evidence>
<dbReference type="InterPro" id="IPR011011">
    <property type="entry name" value="Znf_FYVE_PHD"/>
</dbReference>
<dbReference type="Proteomes" id="UP000002630">
    <property type="component" value="Linkage Group LG33"/>
</dbReference>
<dbReference type="InterPro" id="IPR051765">
    <property type="entry name" value="PH_domain-containing_F"/>
</dbReference>
<dbReference type="PANTHER" id="PTHR46280:SF3">
    <property type="entry name" value="PLECKSTRIN HOMOLOGY DOMAIN-CONTAINING FAMILY F MEMBER 1 HOMOLOG"/>
    <property type="match status" value="1"/>
</dbReference>
<reference evidence="6 7" key="1">
    <citation type="journal article" date="2010" name="Nature">
        <title>The Ectocarpus genome and the independent evolution of multicellularity in brown algae.</title>
        <authorList>
            <person name="Cock J.M."/>
            <person name="Sterck L."/>
            <person name="Rouze P."/>
            <person name="Scornet D."/>
            <person name="Allen A.E."/>
            <person name="Amoutzias G."/>
            <person name="Anthouard V."/>
            <person name="Artiguenave F."/>
            <person name="Aury J.M."/>
            <person name="Badger J.H."/>
            <person name="Beszteri B."/>
            <person name="Billiau K."/>
            <person name="Bonnet E."/>
            <person name="Bothwell J.H."/>
            <person name="Bowler C."/>
            <person name="Boyen C."/>
            <person name="Brownlee C."/>
            <person name="Carrano C.J."/>
            <person name="Charrier B."/>
            <person name="Cho G.Y."/>
            <person name="Coelho S.M."/>
            <person name="Collen J."/>
            <person name="Corre E."/>
            <person name="Da Silva C."/>
            <person name="Delage L."/>
            <person name="Delaroque N."/>
            <person name="Dittami S.M."/>
            <person name="Doulbeau S."/>
            <person name="Elias M."/>
            <person name="Farnham G."/>
            <person name="Gachon C.M."/>
            <person name="Gschloessl B."/>
            <person name="Heesch S."/>
            <person name="Jabbari K."/>
            <person name="Jubin C."/>
            <person name="Kawai H."/>
            <person name="Kimura K."/>
            <person name="Kloareg B."/>
            <person name="Kupper F.C."/>
            <person name="Lang D."/>
            <person name="Le Bail A."/>
            <person name="Leblanc C."/>
            <person name="Lerouge P."/>
            <person name="Lohr M."/>
            <person name="Lopez P.J."/>
            <person name="Martens C."/>
            <person name="Maumus F."/>
            <person name="Michel G."/>
            <person name="Miranda-Saavedra D."/>
            <person name="Morales J."/>
            <person name="Moreau H."/>
            <person name="Motomura T."/>
            <person name="Nagasato C."/>
            <person name="Napoli C.A."/>
            <person name="Nelson D.R."/>
            <person name="Nyvall-Collen P."/>
            <person name="Peters A.F."/>
            <person name="Pommier C."/>
            <person name="Potin P."/>
            <person name="Poulain J."/>
            <person name="Quesneville H."/>
            <person name="Read B."/>
            <person name="Rensing S.A."/>
            <person name="Ritter A."/>
            <person name="Rousvoal S."/>
            <person name="Samanta M."/>
            <person name="Samson G."/>
            <person name="Schroeder D.C."/>
            <person name="Segurens B."/>
            <person name="Strittmatter M."/>
            <person name="Tonon T."/>
            <person name="Tregear J.W."/>
            <person name="Valentin K."/>
            <person name="von Dassow P."/>
            <person name="Yamagishi T."/>
            <person name="Van de Peer Y."/>
            <person name="Wincker P."/>
        </authorList>
    </citation>
    <scope>NUCLEOTIDE SEQUENCE [LARGE SCALE GENOMIC DNA]</scope>
    <source>
        <strain evidence="7">Ec32 / CCAP1310/4</strain>
    </source>
</reference>
<evidence type="ECO:0000313" key="7">
    <source>
        <dbReference type="Proteomes" id="UP000002630"/>
    </source>
</evidence>
<dbReference type="eggNOG" id="KOG1729">
    <property type="taxonomic scope" value="Eukaryota"/>
</dbReference>
<dbReference type="GO" id="GO:0005769">
    <property type="term" value="C:early endosome"/>
    <property type="evidence" value="ECO:0007669"/>
    <property type="project" value="TreeGrafter"/>
</dbReference>
<organism evidence="6 7">
    <name type="scientific">Ectocarpus siliculosus</name>
    <name type="common">Brown alga</name>
    <name type="synonym">Conferva siliculosa</name>
    <dbReference type="NCBI Taxonomy" id="2880"/>
    <lineage>
        <taxon>Eukaryota</taxon>
        <taxon>Sar</taxon>
        <taxon>Stramenopiles</taxon>
        <taxon>Ochrophyta</taxon>
        <taxon>PX clade</taxon>
        <taxon>Phaeophyceae</taxon>
        <taxon>Ectocarpales</taxon>
        <taxon>Ectocarpaceae</taxon>
        <taxon>Ectocarpus</taxon>
    </lineage>
</organism>
<dbReference type="GO" id="GO:0008333">
    <property type="term" value="P:endosome to lysosome transport"/>
    <property type="evidence" value="ECO:0007669"/>
    <property type="project" value="TreeGrafter"/>
</dbReference>
<keyword evidence="2 4" id="KW-0863">Zinc-finger</keyword>
<dbReference type="PROSITE" id="PS50178">
    <property type="entry name" value="ZF_FYVE"/>
    <property type="match status" value="1"/>
</dbReference>
<proteinExistence type="predicted"/>
<dbReference type="EMBL" id="FN649758">
    <property type="protein sequence ID" value="CBN78436.1"/>
    <property type="molecule type" value="Genomic_DNA"/>
</dbReference>
<dbReference type="SMART" id="SM00064">
    <property type="entry name" value="FYVE"/>
    <property type="match status" value="1"/>
</dbReference>
<keyword evidence="3" id="KW-0862">Zinc</keyword>
<dbReference type="SUPFAM" id="SSF57903">
    <property type="entry name" value="FYVE/PHD zinc finger"/>
    <property type="match status" value="1"/>
</dbReference>
<dbReference type="OrthoDB" id="44365at2759"/>
<dbReference type="InterPro" id="IPR017455">
    <property type="entry name" value="Znf_FYVE-rel"/>
</dbReference>
<dbReference type="STRING" id="2880.D8LDM9"/>